<accession>A0A8H5ARW3</accession>
<dbReference type="InterPro" id="IPR029058">
    <property type="entry name" value="AB_hydrolase_fold"/>
</dbReference>
<dbReference type="OrthoDB" id="2851509at2759"/>
<protein>
    <recommendedName>
        <fullName evidence="9">(4-O-methyl)-D-glucuronate--lignin esterase</fullName>
        <ecNumber evidence="9">3.1.1.117</ecNumber>
    </recommendedName>
</protein>
<dbReference type="GO" id="GO:0046274">
    <property type="term" value="P:lignin catabolic process"/>
    <property type="evidence" value="ECO:0007669"/>
    <property type="project" value="UniProtKB-KW"/>
</dbReference>
<keyword evidence="4" id="KW-0964">Secreted</keyword>
<dbReference type="SUPFAM" id="SSF57180">
    <property type="entry name" value="Cellulose-binding domain"/>
    <property type="match status" value="1"/>
</dbReference>
<reference evidence="13 14" key="1">
    <citation type="journal article" date="2020" name="ISME J.">
        <title>Uncovering the hidden diversity of litter-decomposition mechanisms in mushroom-forming fungi.</title>
        <authorList>
            <person name="Floudas D."/>
            <person name="Bentzer J."/>
            <person name="Ahren D."/>
            <person name="Johansson T."/>
            <person name="Persson P."/>
            <person name="Tunlid A."/>
        </authorList>
    </citation>
    <scope>NUCLEOTIDE SEQUENCE [LARGE SCALE GENOMIC DNA]</scope>
    <source>
        <strain evidence="13 14">CBS 175.51</strain>
    </source>
</reference>
<keyword evidence="7" id="KW-0439">Lignin degradation</keyword>
<keyword evidence="6" id="KW-0378">Hydrolase</keyword>
<dbReference type="GO" id="GO:0005576">
    <property type="term" value="C:extracellular region"/>
    <property type="evidence" value="ECO:0007669"/>
    <property type="project" value="UniProtKB-SubCell"/>
</dbReference>
<proteinExistence type="inferred from homology"/>
<comment type="caution">
    <text evidence="13">The sequence shown here is derived from an EMBL/GenBank/DDBJ whole genome shotgun (WGS) entry which is preliminary data.</text>
</comment>
<dbReference type="Pfam" id="PF00734">
    <property type="entry name" value="CBM_1"/>
    <property type="match status" value="1"/>
</dbReference>
<sequence>MAFLRLLVTTLALGLLAAAQSNTQAGAWKQCGGSSWNGPTSCVQGYVCAYYSSVYSQCVPPDVAPSVPAPTATASPTGQNPPAQTSDPPFPFPSATALPGCITLPENLSAKPNQRLPDPFMFYDGVTRVTNMTDWSCRRSEISQLFQRVELGTIPVAPDTVTASMSGPIVSIGITRGGRLRNIYPTISYPPGGGNGPFAAIIALGGTDLPRPADVAIISLNNDEIALHNNTNDRGTGIFYDLYGKDHPASAMMAWAWGVSRLIDGLAKLPAAKIDTDRLAITGCGANGKGALVIGAFEERIALTIPIESGSGGAGCWRIAQNLFMNGQITLTASDLAQANVWFSRAFDQQSSAPFDLPFDHHMLAALIAPRGLLVLDNSEFSWLGPASVFGCMKSASKVYEAIGYPDSMGFSQVGHTDHCVFPGEQYVEYQAFVNKFLKGKRAENTTVFKTDKPNNSGYVEKDWVDWAVPNLVAGSAPPTAPNEPPPTPTGVNCVAPTDLPVKKNSRLPNPFSFATSASPLAVNTSTEWYCRREQIGQLFQRYELGTLEPRPQYVAGEVSGTSLKISIGHNNRNITFDATIQYPTGDDKGPFPFVIALGASTIPQPADTAVITFNPEDLAMTDGPSSRGNGKFYDIYGSGHSASALMVWAWGVSRIIDAVATTPLNLERGAIAVTGCSAHGRGALVAGAFDQRIHLTIPIESGAGGAGCWRIADDLKKSGVNATTAADLVNENVFFSEAFSEYADHITDLPIDHHLLAAMVAPRGLLILENSAFPWLGTSSVFGCMKSARKVYESLGVVDRMGVSQIGHTTHCQFAGQQYPELNAFVNKFLRDLSGEQTNYFKTDAPNDAGYEEGKWVDWVLPRL</sequence>
<keyword evidence="3" id="KW-0719">Serine esterase</keyword>
<dbReference type="InterPro" id="IPR035971">
    <property type="entry name" value="CBD_sf"/>
</dbReference>
<dbReference type="SMART" id="SM00236">
    <property type="entry name" value="fCBD"/>
    <property type="match status" value="1"/>
</dbReference>
<evidence type="ECO:0000256" key="4">
    <source>
        <dbReference type="ARBA" id="ARBA00022525"/>
    </source>
</evidence>
<evidence type="ECO:0000256" key="8">
    <source>
        <dbReference type="ARBA" id="ARBA00024511"/>
    </source>
</evidence>
<dbReference type="GO" id="GO:0052689">
    <property type="term" value="F:carboxylic ester hydrolase activity"/>
    <property type="evidence" value="ECO:0007669"/>
    <property type="project" value="UniProtKB-KW"/>
</dbReference>
<comment type="subcellular location">
    <subcellularLocation>
        <location evidence="1">Secreted</location>
    </subcellularLocation>
</comment>
<comment type="catalytic activity">
    <reaction evidence="8">
        <text>a 4-O-methyl-alpha-D-glucuronosyl ester derivative + H2O = 4-O-methyl-alpha-D-glucuronate derivative + an alcohol + H(+)</text>
        <dbReference type="Rhea" id="RHEA:67452"/>
        <dbReference type="ChEBI" id="CHEBI:15377"/>
        <dbReference type="ChEBI" id="CHEBI:15378"/>
        <dbReference type="ChEBI" id="CHEBI:30879"/>
        <dbReference type="ChEBI" id="CHEBI:171667"/>
        <dbReference type="ChEBI" id="CHEBI:171668"/>
        <dbReference type="EC" id="3.1.1.117"/>
    </reaction>
    <physiologicalReaction direction="left-to-right" evidence="8">
        <dbReference type="Rhea" id="RHEA:67453"/>
    </physiologicalReaction>
</comment>
<dbReference type="Gene3D" id="3.40.50.1820">
    <property type="entry name" value="alpha/beta hydrolase"/>
    <property type="match status" value="2"/>
</dbReference>
<evidence type="ECO:0000256" key="1">
    <source>
        <dbReference type="ARBA" id="ARBA00004613"/>
    </source>
</evidence>
<evidence type="ECO:0000256" key="9">
    <source>
        <dbReference type="ARBA" id="ARBA00026105"/>
    </source>
</evidence>
<dbReference type="AlphaFoldDB" id="A0A8H5ARW3"/>
<gene>
    <name evidence="13" type="ORF">D9611_013635</name>
</gene>
<comment type="similarity">
    <text evidence="2">Belongs to the carbohydrate esterase 15 (CE15) family.</text>
</comment>
<evidence type="ECO:0000259" key="12">
    <source>
        <dbReference type="PROSITE" id="PS51164"/>
    </source>
</evidence>
<dbReference type="InterPro" id="IPR000254">
    <property type="entry name" value="CBD"/>
</dbReference>
<evidence type="ECO:0000256" key="2">
    <source>
        <dbReference type="ARBA" id="ARBA00010092"/>
    </source>
</evidence>
<evidence type="ECO:0000256" key="6">
    <source>
        <dbReference type="ARBA" id="ARBA00022801"/>
    </source>
</evidence>
<feature type="region of interest" description="Disordered" evidence="10">
    <location>
        <begin position="67"/>
        <end position="90"/>
    </location>
</feature>
<dbReference type="Pfam" id="PF22244">
    <property type="entry name" value="GCE_fung"/>
    <property type="match status" value="2"/>
</dbReference>
<dbReference type="PROSITE" id="PS51164">
    <property type="entry name" value="CBM1_2"/>
    <property type="match status" value="1"/>
</dbReference>
<dbReference type="GO" id="GO:0005975">
    <property type="term" value="P:carbohydrate metabolic process"/>
    <property type="evidence" value="ECO:0007669"/>
    <property type="project" value="InterPro"/>
</dbReference>
<evidence type="ECO:0000256" key="11">
    <source>
        <dbReference type="SAM" id="SignalP"/>
    </source>
</evidence>
<feature type="chain" id="PRO_5034088710" description="(4-O-methyl)-D-glucuronate--lignin esterase" evidence="11">
    <location>
        <begin position="20"/>
        <end position="865"/>
    </location>
</feature>
<evidence type="ECO:0000313" key="14">
    <source>
        <dbReference type="Proteomes" id="UP000541558"/>
    </source>
</evidence>
<keyword evidence="5 11" id="KW-0732">Signal</keyword>
<name>A0A8H5ARW3_9AGAR</name>
<dbReference type="Proteomes" id="UP000541558">
    <property type="component" value="Unassembled WGS sequence"/>
</dbReference>
<feature type="signal peptide" evidence="11">
    <location>
        <begin position="1"/>
        <end position="19"/>
    </location>
</feature>
<evidence type="ECO:0000256" key="7">
    <source>
        <dbReference type="ARBA" id="ARBA00023185"/>
    </source>
</evidence>
<dbReference type="GO" id="GO:0030248">
    <property type="term" value="F:cellulose binding"/>
    <property type="evidence" value="ECO:0007669"/>
    <property type="project" value="InterPro"/>
</dbReference>
<evidence type="ECO:0000256" key="3">
    <source>
        <dbReference type="ARBA" id="ARBA00022487"/>
    </source>
</evidence>
<keyword evidence="14" id="KW-1185">Reference proteome</keyword>
<feature type="domain" description="CBM1" evidence="12">
    <location>
        <begin position="23"/>
        <end position="59"/>
    </location>
</feature>
<dbReference type="SUPFAM" id="SSF53474">
    <property type="entry name" value="alpha/beta-Hydrolases"/>
    <property type="match status" value="2"/>
</dbReference>
<dbReference type="InterPro" id="IPR054579">
    <property type="entry name" value="GCE-like_dom"/>
</dbReference>
<feature type="compositionally biased region" description="Polar residues" evidence="10">
    <location>
        <begin position="78"/>
        <end position="87"/>
    </location>
</feature>
<dbReference type="EC" id="3.1.1.117" evidence="9"/>
<evidence type="ECO:0000256" key="10">
    <source>
        <dbReference type="SAM" id="MobiDB-lite"/>
    </source>
</evidence>
<feature type="compositionally biased region" description="Low complexity" evidence="10">
    <location>
        <begin position="67"/>
        <end position="77"/>
    </location>
</feature>
<dbReference type="EMBL" id="JAACJK010000231">
    <property type="protein sequence ID" value="KAF5309754.1"/>
    <property type="molecule type" value="Genomic_DNA"/>
</dbReference>
<organism evidence="13 14">
    <name type="scientific">Ephemerocybe angulata</name>
    <dbReference type="NCBI Taxonomy" id="980116"/>
    <lineage>
        <taxon>Eukaryota</taxon>
        <taxon>Fungi</taxon>
        <taxon>Dikarya</taxon>
        <taxon>Basidiomycota</taxon>
        <taxon>Agaricomycotina</taxon>
        <taxon>Agaricomycetes</taxon>
        <taxon>Agaricomycetidae</taxon>
        <taxon>Agaricales</taxon>
        <taxon>Agaricineae</taxon>
        <taxon>Psathyrellaceae</taxon>
        <taxon>Ephemerocybe</taxon>
    </lineage>
</organism>
<evidence type="ECO:0000256" key="5">
    <source>
        <dbReference type="ARBA" id="ARBA00022729"/>
    </source>
</evidence>
<evidence type="ECO:0000313" key="13">
    <source>
        <dbReference type="EMBL" id="KAF5309754.1"/>
    </source>
</evidence>